<evidence type="ECO:0000256" key="5">
    <source>
        <dbReference type="ARBA" id="ARBA00023163"/>
    </source>
</evidence>
<dbReference type="OrthoDB" id="528082at2"/>
<dbReference type="AlphaFoldDB" id="A0A4R0PEB9"/>
<dbReference type="EMBL" id="SJST01000001">
    <property type="protein sequence ID" value="TCD16145.1"/>
    <property type="molecule type" value="Genomic_DNA"/>
</dbReference>
<dbReference type="Pfam" id="PF00126">
    <property type="entry name" value="HTH_1"/>
    <property type="match status" value="1"/>
</dbReference>
<dbReference type="Pfam" id="PF03466">
    <property type="entry name" value="LysR_substrate"/>
    <property type="match status" value="1"/>
</dbReference>
<dbReference type="CDD" id="cd08417">
    <property type="entry name" value="PBP2_Nitroaromatics_like"/>
    <property type="match status" value="1"/>
</dbReference>
<dbReference type="RefSeq" id="WP_131564746.1">
    <property type="nucleotide sequence ID" value="NZ_JAINFK010000001.1"/>
</dbReference>
<protein>
    <submittedName>
        <fullName evidence="7">LysR family transcriptional regulator</fullName>
    </submittedName>
</protein>
<comment type="caution">
    <text evidence="7">The sequence shown here is derived from an EMBL/GenBank/DDBJ whole genome shotgun (WGS) entry which is preliminary data.</text>
</comment>
<dbReference type="GO" id="GO:0003700">
    <property type="term" value="F:DNA-binding transcription factor activity"/>
    <property type="evidence" value="ECO:0007669"/>
    <property type="project" value="InterPro"/>
</dbReference>
<organism evidence="7 8">
    <name type="scientific">Oricola cellulosilytica</name>
    <dbReference type="NCBI Taxonomy" id="1429082"/>
    <lineage>
        <taxon>Bacteria</taxon>
        <taxon>Pseudomonadati</taxon>
        <taxon>Pseudomonadota</taxon>
        <taxon>Alphaproteobacteria</taxon>
        <taxon>Hyphomicrobiales</taxon>
        <taxon>Ahrensiaceae</taxon>
        <taxon>Oricola</taxon>
    </lineage>
</organism>
<keyword evidence="5" id="KW-0804">Transcription</keyword>
<dbReference type="GO" id="GO:0003677">
    <property type="term" value="F:DNA binding"/>
    <property type="evidence" value="ECO:0007669"/>
    <property type="project" value="UniProtKB-KW"/>
</dbReference>
<keyword evidence="2" id="KW-0536">Nodulation</keyword>
<dbReference type="SUPFAM" id="SSF46785">
    <property type="entry name" value="Winged helix' DNA-binding domain"/>
    <property type="match status" value="1"/>
</dbReference>
<evidence type="ECO:0000256" key="4">
    <source>
        <dbReference type="ARBA" id="ARBA00023125"/>
    </source>
</evidence>
<dbReference type="PROSITE" id="PS50931">
    <property type="entry name" value="HTH_LYSR"/>
    <property type="match status" value="1"/>
</dbReference>
<gene>
    <name evidence="7" type="ORF">E0D97_01525</name>
</gene>
<dbReference type="InterPro" id="IPR005119">
    <property type="entry name" value="LysR_subst-bd"/>
</dbReference>
<dbReference type="InterPro" id="IPR036390">
    <property type="entry name" value="WH_DNA-bd_sf"/>
</dbReference>
<evidence type="ECO:0000259" key="6">
    <source>
        <dbReference type="PROSITE" id="PS50931"/>
    </source>
</evidence>
<dbReference type="Gene3D" id="1.10.10.10">
    <property type="entry name" value="Winged helix-like DNA-binding domain superfamily/Winged helix DNA-binding domain"/>
    <property type="match status" value="1"/>
</dbReference>
<dbReference type="InterPro" id="IPR050389">
    <property type="entry name" value="LysR-type_TF"/>
</dbReference>
<proteinExistence type="inferred from homology"/>
<feature type="domain" description="HTH lysR-type" evidence="6">
    <location>
        <begin position="12"/>
        <end position="69"/>
    </location>
</feature>
<dbReference type="InterPro" id="IPR000847">
    <property type="entry name" value="LysR_HTH_N"/>
</dbReference>
<dbReference type="InterPro" id="IPR036388">
    <property type="entry name" value="WH-like_DNA-bd_sf"/>
</dbReference>
<evidence type="ECO:0000256" key="2">
    <source>
        <dbReference type="ARBA" id="ARBA00022458"/>
    </source>
</evidence>
<reference evidence="7 8" key="1">
    <citation type="journal article" date="2015" name="Antonie Van Leeuwenhoek">
        <title>Oricola cellulosilytica gen. nov., sp. nov., a cellulose-degrading bacterium of the family Phyllobacteriaceae isolated from surface seashore water, and emended descriptions of Mesorhizobium loti and Phyllobacterium myrsinacearum.</title>
        <authorList>
            <person name="Hameed A."/>
            <person name="Shahina M."/>
            <person name="Lai W.A."/>
            <person name="Lin S.Y."/>
            <person name="Young L.S."/>
            <person name="Liu Y.C."/>
            <person name="Hsu Y.H."/>
            <person name="Young C.C."/>
        </authorList>
    </citation>
    <scope>NUCLEOTIDE SEQUENCE [LARGE SCALE GENOMIC DNA]</scope>
    <source>
        <strain evidence="7 8">KCTC 52183</strain>
    </source>
</reference>
<dbReference type="PANTHER" id="PTHR30118">
    <property type="entry name" value="HTH-TYPE TRANSCRIPTIONAL REGULATOR LEUO-RELATED"/>
    <property type="match status" value="1"/>
</dbReference>
<evidence type="ECO:0000256" key="1">
    <source>
        <dbReference type="ARBA" id="ARBA00009437"/>
    </source>
</evidence>
<evidence type="ECO:0000256" key="3">
    <source>
        <dbReference type="ARBA" id="ARBA00023015"/>
    </source>
</evidence>
<dbReference type="SUPFAM" id="SSF53850">
    <property type="entry name" value="Periplasmic binding protein-like II"/>
    <property type="match status" value="1"/>
</dbReference>
<accession>A0A4R0PEB9</accession>
<keyword evidence="3" id="KW-0805">Transcription regulation</keyword>
<comment type="similarity">
    <text evidence="1">Belongs to the LysR transcriptional regulatory family.</text>
</comment>
<dbReference type="PANTHER" id="PTHR30118:SF15">
    <property type="entry name" value="TRANSCRIPTIONAL REGULATORY PROTEIN"/>
    <property type="match status" value="1"/>
</dbReference>
<dbReference type="Proteomes" id="UP000291301">
    <property type="component" value="Unassembled WGS sequence"/>
</dbReference>
<evidence type="ECO:0000313" key="8">
    <source>
        <dbReference type="Proteomes" id="UP000291301"/>
    </source>
</evidence>
<dbReference type="InterPro" id="IPR037402">
    <property type="entry name" value="YidZ_PBP2"/>
</dbReference>
<name>A0A4R0PEB9_9HYPH</name>
<sequence>MADIDEINLRRLDMAMLVTFLSLLRHGKATTVAQEMGLTQSSVSHTLARLRDVFGDPLFLRRPHGLEPTARALELEPQVRAVIDVLDAALQGATGFDPARATARVDIGAFDGELAVYGSALLARMRREAPGISVGFRILGREAALAALENREIDLAIGFFWQEHDAIRELLRTDTYRVVGRADHPLLRGDPTLDEYVAADHLIVSPAGDLYGIVDRHLEDFGRSRRVVAAMPQFLTAFAALSQTDLIATVPAGLARRFGTAFGLAVRQPPITIRTFEINALIHRRNDKSALHRWLLEQVVHVARDEAGERKGT</sequence>
<dbReference type="Gene3D" id="3.40.190.10">
    <property type="entry name" value="Periplasmic binding protein-like II"/>
    <property type="match status" value="2"/>
</dbReference>
<keyword evidence="4" id="KW-0238">DNA-binding</keyword>
<keyword evidence="8" id="KW-1185">Reference proteome</keyword>
<evidence type="ECO:0000313" key="7">
    <source>
        <dbReference type="EMBL" id="TCD16145.1"/>
    </source>
</evidence>